<sequence>MPPAPPGARLREMRADDLDAVAALETELFGGEAWSPALLRAELAAAQGEGADRHYVVVEDGDGSADSADSAHAADSAARAEASRAILGYAGLWFGDGRGDADLLTIATAERSRRLGLARAMLDHLLARARDAGCGAVLLEVRASNGAAQALYRSLGFAPIGRRRRYYSAPAEDAVVMRLVLAGPGHLTTGGADRPARIGPVGSEAV</sequence>
<evidence type="ECO:0000313" key="5">
    <source>
        <dbReference type="Proteomes" id="UP000184390"/>
    </source>
</evidence>
<dbReference type="Gene3D" id="3.40.630.30">
    <property type="match status" value="1"/>
</dbReference>
<keyword evidence="1" id="KW-0808">Transferase</keyword>
<evidence type="ECO:0000259" key="3">
    <source>
        <dbReference type="PROSITE" id="PS51186"/>
    </source>
</evidence>
<evidence type="ECO:0000256" key="1">
    <source>
        <dbReference type="ARBA" id="ARBA00022679"/>
    </source>
</evidence>
<dbReference type="Pfam" id="PF00583">
    <property type="entry name" value="Acetyltransf_1"/>
    <property type="match status" value="1"/>
</dbReference>
<comment type="caution">
    <text evidence="4">The sequence shown here is derived from an EMBL/GenBank/DDBJ whole genome shotgun (WGS) entry which is preliminary data.</text>
</comment>
<dbReference type="PROSITE" id="PS51186">
    <property type="entry name" value="GNAT"/>
    <property type="match status" value="1"/>
</dbReference>
<protein>
    <submittedName>
        <fullName evidence="4">Ribosomal-protein-alanine N-acetyltransferase</fullName>
    </submittedName>
</protein>
<keyword evidence="5" id="KW-1185">Reference proteome</keyword>
<dbReference type="CDD" id="cd04301">
    <property type="entry name" value="NAT_SF"/>
    <property type="match status" value="1"/>
</dbReference>
<dbReference type="SUPFAM" id="SSF55729">
    <property type="entry name" value="Acyl-CoA N-acyltransferases (Nat)"/>
    <property type="match status" value="1"/>
</dbReference>
<reference evidence="4 5" key="1">
    <citation type="submission" date="2016-11" db="EMBL/GenBank/DDBJ databases">
        <authorList>
            <person name="Varghese N."/>
            <person name="Submissions S."/>
        </authorList>
    </citation>
    <scope>NUCLEOTIDE SEQUENCE [LARGE SCALE GENOMIC DNA]</scope>
    <source>
        <strain evidence="4 5">PA</strain>
    </source>
</reference>
<name>A0ABY1I273_9ACTO</name>
<dbReference type="Proteomes" id="UP000184390">
    <property type="component" value="Unassembled WGS sequence"/>
</dbReference>
<proteinExistence type="predicted"/>
<gene>
    <name evidence="4" type="ORF">SAMN05216246_102156</name>
</gene>
<feature type="domain" description="N-acetyltransferase" evidence="3">
    <location>
        <begin position="8"/>
        <end position="182"/>
    </location>
</feature>
<keyword evidence="2" id="KW-0012">Acyltransferase</keyword>
<dbReference type="PANTHER" id="PTHR43420:SF44">
    <property type="entry name" value="ACETYLTRANSFERASE YPEA"/>
    <property type="match status" value="1"/>
</dbReference>
<dbReference type="InterPro" id="IPR016181">
    <property type="entry name" value="Acyl_CoA_acyltransferase"/>
</dbReference>
<evidence type="ECO:0000256" key="2">
    <source>
        <dbReference type="ARBA" id="ARBA00023315"/>
    </source>
</evidence>
<dbReference type="InterPro" id="IPR000182">
    <property type="entry name" value="GNAT_dom"/>
</dbReference>
<dbReference type="PANTHER" id="PTHR43420">
    <property type="entry name" value="ACETYLTRANSFERASE"/>
    <property type="match status" value="1"/>
</dbReference>
<accession>A0ABY1I273</accession>
<dbReference type="EMBL" id="FQYL01000002">
    <property type="protein sequence ID" value="SHI45743.1"/>
    <property type="molecule type" value="Genomic_DNA"/>
</dbReference>
<evidence type="ECO:0000313" key="4">
    <source>
        <dbReference type="EMBL" id="SHI45743.1"/>
    </source>
</evidence>
<organism evidence="4 5">
    <name type="scientific">Actinomyces denticolens</name>
    <dbReference type="NCBI Taxonomy" id="52767"/>
    <lineage>
        <taxon>Bacteria</taxon>
        <taxon>Bacillati</taxon>
        <taxon>Actinomycetota</taxon>
        <taxon>Actinomycetes</taxon>
        <taxon>Actinomycetales</taxon>
        <taxon>Actinomycetaceae</taxon>
        <taxon>Actinomyces</taxon>
    </lineage>
</organism>
<dbReference type="InterPro" id="IPR050680">
    <property type="entry name" value="YpeA/RimI_acetyltransf"/>
</dbReference>